<dbReference type="PANTHER" id="PTHR31973">
    <property type="entry name" value="POLYPROTEIN, PUTATIVE-RELATED"/>
    <property type="match status" value="1"/>
</dbReference>
<dbReference type="PANTHER" id="PTHR31973:SF187">
    <property type="entry name" value="MUTATOR TRANSPOSASE MUDRA PROTEIN"/>
    <property type="match status" value="1"/>
</dbReference>
<dbReference type="Pfam" id="PF10551">
    <property type="entry name" value="MULE"/>
    <property type="match status" value="1"/>
</dbReference>
<dbReference type="Proteomes" id="UP001064489">
    <property type="component" value="Chromosome 10"/>
</dbReference>
<dbReference type="Pfam" id="PF04434">
    <property type="entry name" value="SWIM"/>
    <property type="match status" value="1"/>
</dbReference>
<keyword evidence="2 4" id="KW-0863">Zinc-finger</keyword>
<dbReference type="SMART" id="SM00575">
    <property type="entry name" value="ZnF_PMZ"/>
    <property type="match status" value="1"/>
</dbReference>
<evidence type="ECO:0000313" key="7">
    <source>
        <dbReference type="EMBL" id="KAI9165979.1"/>
    </source>
</evidence>
<feature type="region of interest" description="Disordered" evidence="5">
    <location>
        <begin position="1"/>
        <end position="70"/>
    </location>
</feature>
<dbReference type="Pfam" id="PF03108">
    <property type="entry name" value="DBD_Tnp_Mut"/>
    <property type="match status" value="1"/>
</dbReference>
<evidence type="ECO:0000313" key="8">
    <source>
        <dbReference type="Proteomes" id="UP001064489"/>
    </source>
</evidence>
<proteinExistence type="predicted"/>
<evidence type="ECO:0000256" key="1">
    <source>
        <dbReference type="ARBA" id="ARBA00022723"/>
    </source>
</evidence>
<dbReference type="InterPro" id="IPR004332">
    <property type="entry name" value="Transposase_MuDR"/>
</dbReference>
<name>A0AAD5NM69_ACENE</name>
<dbReference type="InterPro" id="IPR007527">
    <property type="entry name" value="Znf_SWIM"/>
</dbReference>
<dbReference type="InterPro" id="IPR018289">
    <property type="entry name" value="MULE_transposase_dom"/>
</dbReference>
<evidence type="ECO:0000256" key="4">
    <source>
        <dbReference type="PROSITE-ProRule" id="PRU00325"/>
    </source>
</evidence>
<dbReference type="AlphaFoldDB" id="A0AAD5NM69"/>
<dbReference type="GO" id="GO:0008270">
    <property type="term" value="F:zinc ion binding"/>
    <property type="evidence" value="ECO:0007669"/>
    <property type="project" value="UniProtKB-KW"/>
</dbReference>
<accession>A0AAD5NM69</accession>
<keyword evidence="1" id="KW-0479">Metal-binding</keyword>
<feature type="compositionally biased region" description="Basic residues" evidence="5">
    <location>
        <begin position="397"/>
        <end position="409"/>
    </location>
</feature>
<organism evidence="7 8">
    <name type="scientific">Acer negundo</name>
    <name type="common">Box elder</name>
    <dbReference type="NCBI Taxonomy" id="4023"/>
    <lineage>
        <taxon>Eukaryota</taxon>
        <taxon>Viridiplantae</taxon>
        <taxon>Streptophyta</taxon>
        <taxon>Embryophyta</taxon>
        <taxon>Tracheophyta</taxon>
        <taxon>Spermatophyta</taxon>
        <taxon>Magnoliopsida</taxon>
        <taxon>eudicotyledons</taxon>
        <taxon>Gunneridae</taxon>
        <taxon>Pentapetalae</taxon>
        <taxon>rosids</taxon>
        <taxon>malvids</taxon>
        <taxon>Sapindales</taxon>
        <taxon>Sapindaceae</taxon>
        <taxon>Hippocastanoideae</taxon>
        <taxon>Acereae</taxon>
        <taxon>Acer</taxon>
    </lineage>
</organism>
<dbReference type="EMBL" id="JAJSOW010000105">
    <property type="protein sequence ID" value="KAI9165979.1"/>
    <property type="molecule type" value="Genomic_DNA"/>
</dbReference>
<comment type="caution">
    <text evidence="7">The sequence shown here is derived from an EMBL/GenBank/DDBJ whole genome shotgun (WGS) entry which is preliminary data.</text>
</comment>
<dbReference type="PROSITE" id="PS50966">
    <property type="entry name" value="ZF_SWIM"/>
    <property type="match status" value="1"/>
</dbReference>
<evidence type="ECO:0000259" key="6">
    <source>
        <dbReference type="PROSITE" id="PS50966"/>
    </source>
</evidence>
<dbReference type="InterPro" id="IPR006564">
    <property type="entry name" value="Znf_PMZ"/>
</dbReference>
<reference evidence="7" key="2">
    <citation type="submission" date="2023-02" db="EMBL/GenBank/DDBJ databases">
        <authorList>
            <person name="Swenson N.G."/>
            <person name="Wegrzyn J.L."/>
            <person name="Mcevoy S.L."/>
        </authorList>
    </citation>
    <scope>NUCLEOTIDE SEQUENCE</scope>
    <source>
        <strain evidence="7">91603</strain>
        <tissue evidence="7">Leaf</tissue>
    </source>
</reference>
<sequence>MDQPIPEDSTNQRGSSEDSEDKDYMPYTLKIAKSTDTSDNSCHDNATFVNEGNGNATPGSSDNSDDDLLSNAASFDYDLNNTIYSSSDKEEGNSRPPPPKLVEGASSIKWFELKRIKNDNERYMTECAYESCNLRIHASPIDEKTTFMIKTMQVRHNCQKVHKNQKATTVWVTRRFKPLIEENPDIDVKYLGREIHHIYGLVLPAYTLYRAKNRVLNVTEEDHKRPFIRLDGCYMKGKFPMVILSTVAMDANNGVFPIALCICESECNDSWGWFLDNLYRHIGMEDIRRVTFMSDRKNVVVIAIENDKEFEVKDGVTFYIVNLDSKRCDYGLWELSGILCKHALAVLTSTRQQAENFIYPYLLNDAYIKTYNNIIHPIPDQSLWPNIQANPILPPEKKRKPGRPKKNHKRALDEPCKMKRNGGVKCSSCGAWGHNKRTCTGFVTGQA</sequence>
<evidence type="ECO:0000256" key="5">
    <source>
        <dbReference type="SAM" id="MobiDB-lite"/>
    </source>
</evidence>
<feature type="domain" description="SWIM-type" evidence="6">
    <location>
        <begin position="319"/>
        <end position="351"/>
    </location>
</feature>
<reference evidence="7" key="1">
    <citation type="journal article" date="2022" name="Plant J.">
        <title>Strategies of tolerance reflected in two North American maple genomes.</title>
        <authorList>
            <person name="McEvoy S.L."/>
            <person name="Sezen U.U."/>
            <person name="Trouern-Trend A."/>
            <person name="McMahon S.M."/>
            <person name="Schaberg P.G."/>
            <person name="Yang J."/>
            <person name="Wegrzyn J.L."/>
            <person name="Swenson N.G."/>
        </authorList>
    </citation>
    <scope>NUCLEOTIDE SEQUENCE</scope>
    <source>
        <strain evidence="7">91603</strain>
    </source>
</reference>
<feature type="region of interest" description="Disordered" evidence="5">
    <location>
        <begin position="391"/>
        <end position="414"/>
    </location>
</feature>
<evidence type="ECO:0000256" key="3">
    <source>
        <dbReference type="ARBA" id="ARBA00022833"/>
    </source>
</evidence>
<keyword evidence="3" id="KW-0862">Zinc</keyword>
<gene>
    <name evidence="7" type="ORF">LWI28_024035</name>
</gene>
<evidence type="ECO:0000256" key="2">
    <source>
        <dbReference type="ARBA" id="ARBA00022771"/>
    </source>
</evidence>
<feature type="region of interest" description="Disordered" evidence="5">
    <location>
        <begin position="83"/>
        <end position="102"/>
    </location>
</feature>
<feature type="compositionally biased region" description="Polar residues" evidence="5">
    <location>
        <begin position="34"/>
        <end position="59"/>
    </location>
</feature>
<protein>
    <recommendedName>
        <fullName evidence="6">SWIM-type domain-containing protein</fullName>
    </recommendedName>
</protein>
<keyword evidence="8" id="KW-1185">Reference proteome</keyword>